<geneLocation type="plasmid" evidence="2 3">
    <name>pHTS138</name>
</geneLocation>
<dbReference type="AlphaFoldDB" id="A0A8T8E7P8"/>
<dbReference type="KEGG" id="hsal:JMJ58_21160"/>
<feature type="region of interest" description="Disordered" evidence="1">
    <location>
        <begin position="26"/>
        <end position="66"/>
    </location>
</feature>
<dbReference type="Proteomes" id="UP000637819">
    <property type="component" value="Plasmid pHTS138"/>
</dbReference>
<name>A0A8T8E7P8_9EURY</name>
<dbReference type="OrthoDB" id="385784at2157"/>
<organism evidence="2 3">
    <name type="scientific">Haloterrigena salifodinae</name>
    <dbReference type="NCBI Taxonomy" id="2675099"/>
    <lineage>
        <taxon>Archaea</taxon>
        <taxon>Methanobacteriati</taxon>
        <taxon>Methanobacteriota</taxon>
        <taxon>Stenosarchaea group</taxon>
        <taxon>Halobacteria</taxon>
        <taxon>Halobacteriales</taxon>
        <taxon>Natrialbaceae</taxon>
        <taxon>Haloterrigena</taxon>
    </lineage>
</organism>
<protein>
    <submittedName>
        <fullName evidence="2">Uncharacterized protein</fullName>
    </submittedName>
</protein>
<gene>
    <name evidence="2" type="ORF">JMJ58_21160</name>
</gene>
<dbReference type="EMBL" id="CP069189">
    <property type="protein sequence ID" value="QRV17466.1"/>
    <property type="molecule type" value="Genomic_DNA"/>
</dbReference>
<sequence length="480" mass="53332">MNRRDFLVAGSSLSLTALAGCSEKDADVDLSDLDPRGSDIDLPGLNNDDSSENEELSKPERVEETTLPAKHTIAEWSGTLELEKSQLYHKEQIPPKHPDTEIGYGECFILECEIDATEETSINEDDDEVSLFLIPERDESEFEAAGKCPEIASQENCQSKTEFYSSSNVLGNVEKIKPGERKYVRYLLSDDSYYLIIDGADTLGVQPRTIPDISIETSIRAVKYNTMEARKAVRDEFRNSINEVAFSSTAETKSFSQDLCEPDHLIPSEESVEELAEDTDRLEEYTPFIEALINAANTHYGFSLPESFVDRLKKMVKWGSTALPVLGSIITVAEKACTLADDGLPKDERKRVSAELLLSLTGLVVEIIFIEWGVVSRVARTMIETTEKFVFGYIRKISGLRLFAYLFRSLTLHLEDGLFATITEFAERVADELIDKDDVAALAKVATGADSWSDMESLDDRDCSCENLDSGDVCLIAPSG</sequence>
<keyword evidence="3" id="KW-1185">Reference proteome</keyword>
<dbReference type="PROSITE" id="PS51257">
    <property type="entry name" value="PROKAR_LIPOPROTEIN"/>
    <property type="match status" value="1"/>
</dbReference>
<proteinExistence type="predicted"/>
<keyword evidence="2" id="KW-0614">Plasmid</keyword>
<dbReference type="GeneID" id="62877690"/>
<accession>A0A8T8E7P8</accession>
<feature type="compositionally biased region" description="Basic and acidic residues" evidence="1">
    <location>
        <begin position="55"/>
        <end position="64"/>
    </location>
</feature>
<feature type="compositionally biased region" description="Basic and acidic residues" evidence="1">
    <location>
        <begin position="26"/>
        <end position="39"/>
    </location>
</feature>
<evidence type="ECO:0000313" key="2">
    <source>
        <dbReference type="EMBL" id="QRV17466.1"/>
    </source>
</evidence>
<dbReference type="RefSeq" id="WP_204749501.1">
    <property type="nucleotide sequence ID" value="NZ_CP069189.1"/>
</dbReference>
<evidence type="ECO:0000313" key="3">
    <source>
        <dbReference type="Proteomes" id="UP000637819"/>
    </source>
</evidence>
<evidence type="ECO:0000256" key="1">
    <source>
        <dbReference type="SAM" id="MobiDB-lite"/>
    </source>
</evidence>
<reference evidence="2 3" key="1">
    <citation type="submission" date="2021-01" db="EMBL/GenBank/DDBJ databases">
        <title>Genome Sequence and Methylation Pattern of Haloterrigena salifodinae BOL5-1, An Extremely Halophilic Archaeon from a Bolivian Salt Mine.</title>
        <authorList>
            <person name="DasSarma P."/>
            <person name="Anton B.P."/>
            <person name="DasSarma S.L."/>
            <person name="von Ehrenheim H.A.L."/>
            <person name="Martinez F.L."/>
            <person name="Guzman D."/>
            <person name="Roberts R.J."/>
            <person name="DasSarma S."/>
        </authorList>
    </citation>
    <scope>NUCLEOTIDE SEQUENCE [LARGE SCALE GENOMIC DNA]</scope>
    <source>
        <strain evidence="2 3">BOL5-1</strain>
        <plasmid evidence="2 3">pHTS138</plasmid>
    </source>
</reference>